<dbReference type="HOGENOM" id="CLU_2750676_0_0_9"/>
<gene>
    <name evidence="1" type="ORF">Clopa_2685</name>
</gene>
<reference evidence="1 2" key="1">
    <citation type="submission" date="2012-01" db="EMBL/GenBank/DDBJ databases">
        <title>Complete sequence of chromosome of Clostridium pasteurianum BC1.</title>
        <authorList>
            <consortium name="US DOE Joint Genome Institute"/>
            <person name="Lucas S."/>
            <person name="Han J."/>
            <person name="Lapidus A."/>
            <person name="Cheng J.-F."/>
            <person name="Goodwin L."/>
            <person name="Pitluck S."/>
            <person name="Peters L."/>
            <person name="Mikhailova N."/>
            <person name="Teshima H."/>
            <person name="Detter J.C."/>
            <person name="Han C."/>
            <person name="Tapia R."/>
            <person name="Land M."/>
            <person name="Hauser L."/>
            <person name="Kyrpides N."/>
            <person name="Ivanova N."/>
            <person name="Pagani I."/>
            <person name="Dunn J."/>
            <person name="Taghavi S."/>
            <person name="Francis A."/>
            <person name="van der Lelie D."/>
            <person name="Woyke T."/>
        </authorList>
    </citation>
    <scope>NUCLEOTIDE SEQUENCE [LARGE SCALE GENOMIC DNA]</scope>
    <source>
        <strain evidence="1 2">BC1</strain>
    </source>
</reference>
<name>R4K775_CLOPA</name>
<keyword evidence="2" id="KW-1185">Reference proteome</keyword>
<accession>R4K775</accession>
<dbReference type="AlphaFoldDB" id="R4K775"/>
<sequence>MLKKFNYLIKMISKRNKLRIGIIEKYLSIFYLEIKLNYIYLSYGFNLTESKNNTSWIYHLVKEERWALYL</sequence>
<evidence type="ECO:0000313" key="2">
    <source>
        <dbReference type="Proteomes" id="UP000013523"/>
    </source>
</evidence>
<dbReference type="KEGG" id="cpas:Clopa_2685"/>
<organism evidence="1 2">
    <name type="scientific">Clostridium pasteurianum BC1</name>
    <dbReference type="NCBI Taxonomy" id="86416"/>
    <lineage>
        <taxon>Bacteria</taxon>
        <taxon>Bacillati</taxon>
        <taxon>Bacillota</taxon>
        <taxon>Clostridia</taxon>
        <taxon>Eubacteriales</taxon>
        <taxon>Clostridiaceae</taxon>
        <taxon>Clostridium</taxon>
    </lineage>
</organism>
<dbReference type="EMBL" id="CP003261">
    <property type="protein sequence ID" value="AGK97536.1"/>
    <property type="molecule type" value="Genomic_DNA"/>
</dbReference>
<proteinExistence type="predicted"/>
<evidence type="ECO:0000313" key="1">
    <source>
        <dbReference type="EMBL" id="AGK97536.1"/>
    </source>
</evidence>
<dbReference type="Proteomes" id="UP000013523">
    <property type="component" value="Chromosome"/>
</dbReference>
<protein>
    <submittedName>
        <fullName evidence="1">Uncharacterized protein</fullName>
    </submittedName>
</protein>
<dbReference type="STRING" id="86416.Clopa_2685"/>